<name>A0A820ITB3_9BILA</name>
<evidence type="ECO:0000313" key="2">
    <source>
        <dbReference type="EMBL" id="CAF4314327.1"/>
    </source>
</evidence>
<comment type="caution">
    <text evidence="2">The sequence shown here is derived from an EMBL/GenBank/DDBJ whole genome shotgun (WGS) entry which is preliminary data.</text>
</comment>
<feature type="non-terminal residue" evidence="2">
    <location>
        <position position="492"/>
    </location>
</feature>
<keyword evidence="3" id="KW-1185">Reference proteome</keyword>
<accession>A0A820ITB3</accession>
<feature type="region of interest" description="Disordered" evidence="1">
    <location>
        <begin position="352"/>
        <end position="383"/>
    </location>
</feature>
<feature type="compositionally biased region" description="Polar residues" evidence="1">
    <location>
        <begin position="367"/>
        <end position="383"/>
    </location>
</feature>
<protein>
    <submittedName>
        <fullName evidence="2">Uncharacterized protein</fullName>
    </submittedName>
</protein>
<evidence type="ECO:0000256" key="1">
    <source>
        <dbReference type="SAM" id="MobiDB-lite"/>
    </source>
</evidence>
<dbReference type="EMBL" id="CAJOBP010001820">
    <property type="protein sequence ID" value="CAF4314327.1"/>
    <property type="molecule type" value="Genomic_DNA"/>
</dbReference>
<gene>
    <name evidence="2" type="ORF">UJA718_LOCUS13449</name>
</gene>
<sequence length="492" mass="56303">MATSPSSSKKILGLEANATTPHGATIRLTVEYRIRPPASTKSGPTYEDVSMRKTVDVNMGTEGQYKQEATYQYGNETDLSIRKPYVEPTTVIVRPPVISPLPQPPVLNDDSNLSETVIEHISEDEKSISSEEAFFEEWSEEFLCRRRDEYDENTKRIIRTDIIETGDRIRSDVVKEEYKGKNVRIKGHKSYDIVKKITRTPSANKIVPINQVQTHIHEEITQPPPSFQLETTMSSLLPKQDQPWTSEDIYTTEIYNYCNDGRYNARRASVIPSYTQPRYNGIPVQVPGRDRVLIESRRLDSALPSRHVFEEVLITGPRDSPSERKYRHSSANDYEQKKKKVYFADSGSREKVISSSSIDDDDHRQSSRYSSSTLVDENQTQQYPTFGRVGELKATFETTTNTGYIKDDNNTSKYQIPITTGVTEQRRRVFEERQQTVTDLARRPINEFQSNERRMSATHATPSLVTDRIANSDNLESKAIIRIKSDERLSQL</sequence>
<reference evidence="2" key="1">
    <citation type="submission" date="2021-02" db="EMBL/GenBank/DDBJ databases">
        <authorList>
            <person name="Nowell W R."/>
        </authorList>
    </citation>
    <scope>NUCLEOTIDE SEQUENCE</scope>
</reference>
<dbReference type="AlphaFoldDB" id="A0A820ITB3"/>
<evidence type="ECO:0000313" key="3">
    <source>
        <dbReference type="Proteomes" id="UP000663873"/>
    </source>
</evidence>
<organism evidence="2 3">
    <name type="scientific">Rotaria socialis</name>
    <dbReference type="NCBI Taxonomy" id="392032"/>
    <lineage>
        <taxon>Eukaryota</taxon>
        <taxon>Metazoa</taxon>
        <taxon>Spiralia</taxon>
        <taxon>Gnathifera</taxon>
        <taxon>Rotifera</taxon>
        <taxon>Eurotatoria</taxon>
        <taxon>Bdelloidea</taxon>
        <taxon>Philodinida</taxon>
        <taxon>Philodinidae</taxon>
        <taxon>Rotaria</taxon>
    </lineage>
</organism>
<proteinExistence type="predicted"/>
<dbReference type="Proteomes" id="UP000663873">
    <property type="component" value="Unassembled WGS sequence"/>
</dbReference>